<proteinExistence type="predicted"/>
<dbReference type="SUPFAM" id="SSF52540">
    <property type="entry name" value="P-loop containing nucleoside triphosphate hydrolases"/>
    <property type="match status" value="1"/>
</dbReference>
<dbReference type="Gramene" id="Pp3c21_10950V3.4">
    <property type="protein sequence ID" value="Pp3c21_10950V3.4"/>
    <property type="gene ID" value="Pp3c21_10950"/>
</dbReference>
<evidence type="ECO:0000313" key="5">
    <source>
        <dbReference type="EMBL" id="PNR31898.1"/>
    </source>
</evidence>
<dbReference type="InterPro" id="IPR027417">
    <property type="entry name" value="P-loop_NTPase"/>
</dbReference>
<dbReference type="PANTHER" id="PTHR10606">
    <property type="entry name" value="6-PHOSPHOFRUCTO-2-KINASE/FRUCTOSE-2,6-BISPHOSPHATASE"/>
    <property type="match status" value="1"/>
</dbReference>
<dbReference type="AlphaFoldDB" id="A0A2K1IRK6"/>
<dbReference type="Gene3D" id="3.40.50.1240">
    <property type="entry name" value="Phosphoglycerate mutase-like"/>
    <property type="match status" value="1"/>
</dbReference>
<dbReference type="PIRSF" id="PIRSF000709">
    <property type="entry name" value="6PFK_2-Ptase"/>
    <property type="match status" value="1"/>
</dbReference>
<feature type="compositionally biased region" description="Polar residues" evidence="3">
    <location>
        <begin position="213"/>
        <end position="232"/>
    </location>
</feature>
<dbReference type="Gramene" id="Pp3c21_10950V3.2">
    <property type="protein sequence ID" value="Pp3c21_10950V3.2"/>
    <property type="gene ID" value="Pp3c21_10950"/>
</dbReference>
<dbReference type="Proteomes" id="UP000006727">
    <property type="component" value="Chromosome 21"/>
</dbReference>
<dbReference type="Gene3D" id="2.60.40.10">
    <property type="entry name" value="Immunoglobulins"/>
    <property type="match status" value="1"/>
</dbReference>
<dbReference type="InterPro" id="IPR002044">
    <property type="entry name" value="CBM20"/>
</dbReference>
<dbReference type="GO" id="GO:0006000">
    <property type="term" value="P:fructose metabolic process"/>
    <property type="evidence" value="ECO:0007669"/>
    <property type="project" value="InterPro"/>
</dbReference>
<feature type="domain" description="CBM20" evidence="4">
    <location>
        <begin position="18"/>
        <end position="131"/>
    </location>
</feature>
<dbReference type="InterPro" id="IPR029033">
    <property type="entry name" value="His_PPase_superfam"/>
</dbReference>
<dbReference type="GO" id="GO:0005829">
    <property type="term" value="C:cytosol"/>
    <property type="evidence" value="ECO:0000318"/>
    <property type="project" value="GO_Central"/>
</dbReference>
<accession>A0A2K1IRK6</accession>
<dbReference type="InterPro" id="IPR013079">
    <property type="entry name" value="6Phosfructo_kin"/>
</dbReference>
<dbReference type="GO" id="GO:0005524">
    <property type="term" value="F:ATP binding"/>
    <property type="evidence" value="ECO:0007669"/>
    <property type="project" value="UniProtKB-KW"/>
</dbReference>
<dbReference type="CDD" id="cd07067">
    <property type="entry name" value="HP_PGM_like"/>
    <property type="match status" value="1"/>
</dbReference>
<dbReference type="FunFam" id="3.40.50.1240:FF:000006">
    <property type="entry name" value="6-phosphofructo-2-kinase/fructose-2, 6-bisphosphatase"/>
    <property type="match status" value="1"/>
</dbReference>
<dbReference type="PaxDb" id="3218-PP1S235_92V6.1"/>
<dbReference type="FunCoup" id="A0A2K1IRK6">
    <property type="interactions" value="2990"/>
</dbReference>
<dbReference type="GO" id="GO:0004331">
    <property type="term" value="F:fructose-2,6-bisphosphate 2-phosphatase activity"/>
    <property type="evidence" value="ECO:0000318"/>
    <property type="project" value="GO_Central"/>
</dbReference>
<evidence type="ECO:0000259" key="4">
    <source>
        <dbReference type="PROSITE" id="PS51166"/>
    </source>
</evidence>
<organism evidence="5">
    <name type="scientific">Physcomitrium patens</name>
    <name type="common">Spreading-leaved earth moss</name>
    <name type="synonym">Physcomitrella patens</name>
    <dbReference type="NCBI Taxonomy" id="3218"/>
    <lineage>
        <taxon>Eukaryota</taxon>
        <taxon>Viridiplantae</taxon>
        <taxon>Streptophyta</taxon>
        <taxon>Embryophyta</taxon>
        <taxon>Bryophyta</taxon>
        <taxon>Bryophytina</taxon>
        <taxon>Bryopsida</taxon>
        <taxon>Funariidae</taxon>
        <taxon>Funariales</taxon>
        <taxon>Funariaceae</taxon>
        <taxon>Physcomitrium</taxon>
    </lineage>
</organism>
<dbReference type="InterPro" id="IPR001345">
    <property type="entry name" value="PG/BPGM_mutase_AS"/>
</dbReference>
<dbReference type="InterPro" id="IPR013784">
    <property type="entry name" value="Carb-bd-like_fold"/>
</dbReference>
<dbReference type="OrthoDB" id="267323at2759"/>
<evidence type="ECO:0000256" key="3">
    <source>
        <dbReference type="SAM" id="MobiDB-lite"/>
    </source>
</evidence>
<dbReference type="SMART" id="SM01065">
    <property type="entry name" value="CBM_2"/>
    <property type="match status" value="1"/>
</dbReference>
<dbReference type="KEGG" id="ppp:112274527"/>
<dbReference type="GeneID" id="112274527"/>
<dbReference type="EnsemblPlants" id="Pp3c21_10950V3.4">
    <property type="protein sequence ID" value="Pp3c21_10950V3.4"/>
    <property type="gene ID" value="Pp3c21_10950"/>
</dbReference>
<dbReference type="SUPFAM" id="SSF53254">
    <property type="entry name" value="Phosphoglycerate mutase-like"/>
    <property type="match status" value="1"/>
</dbReference>
<dbReference type="GO" id="GO:2001070">
    <property type="term" value="F:starch binding"/>
    <property type="evidence" value="ECO:0007669"/>
    <property type="project" value="InterPro"/>
</dbReference>
<evidence type="ECO:0000256" key="1">
    <source>
        <dbReference type="ARBA" id="ARBA00022741"/>
    </source>
</evidence>
<evidence type="ECO:0000313" key="7">
    <source>
        <dbReference type="Proteomes" id="UP000006727"/>
    </source>
</evidence>
<name>A0A2K1IRK6_PHYPA</name>
<dbReference type="PRINTS" id="PR00991">
    <property type="entry name" value="6PFRUCTKNASE"/>
</dbReference>
<dbReference type="GO" id="GO:0006003">
    <property type="term" value="P:fructose 2,6-bisphosphate metabolic process"/>
    <property type="evidence" value="ECO:0000318"/>
    <property type="project" value="GO_Central"/>
</dbReference>
<dbReference type="Pfam" id="PF01591">
    <property type="entry name" value="6PF2K"/>
    <property type="match status" value="1"/>
</dbReference>
<dbReference type="Gramene" id="Pp3c21_10950V3.5">
    <property type="protein sequence ID" value="Pp3c21_10950V3.5"/>
    <property type="gene ID" value="Pp3c21_10950"/>
</dbReference>
<dbReference type="FunFam" id="3.40.50.300:FF:000644">
    <property type="entry name" value="GpmB, Fructose-2,6-bisphosphatase"/>
    <property type="match status" value="1"/>
</dbReference>
<dbReference type="PANTHER" id="PTHR10606:SF44">
    <property type="entry name" value="6-PHOSPHOFRUCTO 2-KINASE_FRUCTOSE 2,6-BISPHOSPHATASE LONG FORM"/>
    <property type="match status" value="1"/>
</dbReference>
<keyword evidence="2" id="KW-0067">ATP-binding</keyword>
<dbReference type="GO" id="GO:0003873">
    <property type="term" value="F:6-phosphofructo-2-kinase activity"/>
    <property type="evidence" value="ECO:0000318"/>
    <property type="project" value="GO_Central"/>
</dbReference>
<dbReference type="EnsemblPlants" id="Pp3c21_10950V3.2">
    <property type="protein sequence ID" value="Pp3c21_10950V3.2"/>
    <property type="gene ID" value="Pp3c21_10950"/>
</dbReference>
<protein>
    <recommendedName>
        <fullName evidence="4">CBM20 domain-containing protein</fullName>
    </recommendedName>
</protein>
<evidence type="ECO:0000313" key="6">
    <source>
        <dbReference type="EnsemblPlants" id="Pp3c21_10950V3.1"/>
    </source>
</evidence>
<dbReference type="EnsemblPlants" id="Pp3c21_10950V3.5">
    <property type="protein sequence ID" value="Pp3c21_10950V3.5"/>
    <property type="gene ID" value="Pp3c21_10950"/>
</dbReference>
<dbReference type="Gene3D" id="3.40.50.300">
    <property type="entry name" value="P-loop containing nucleotide triphosphate hydrolases"/>
    <property type="match status" value="1"/>
</dbReference>
<dbReference type="Gramene" id="Pp3c21_10950V3.3">
    <property type="protein sequence ID" value="Pp3c21_10950V3.3"/>
    <property type="gene ID" value="Pp3c21_10950"/>
</dbReference>
<feature type="region of interest" description="Disordered" evidence="3">
    <location>
        <begin position="208"/>
        <end position="232"/>
    </location>
</feature>
<dbReference type="EMBL" id="ABEU02000021">
    <property type="protein sequence ID" value="PNR31898.1"/>
    <property type="molecule type" value="Genomic_DNA"/>
</dbReference>
<dbReference type="PROSITE" id="PS00175">
    <property type="entry name" value="PG_MUTASE"/>
    <property type="match status" value="1"/>
</dbReference>
<dbReference type="STRING" id="3218.A0A2K1IRK6"/>
<dbReference type="Pfam" id="PF00300">
    <property type="entry name" value="His_Phos_1"/>
    <property type="match status" value="1"/>
</dbReference>
<reference evidence="5 7" key="2">
    <citation type="journal article" date="2018" name="Plant J.">
        <title>The Physcomitrella patens chromosome-scale assembly reveals moss genome structure and evolution.</title>
        <authorList>
            <person name="Lang D."/>
            <person name="Ullrich K.K."/>
            <person name="Murat F."/>
            <person name="Fuchs J."/>
            <person name="Jenkins J."/>
            <person name="Haas F.B."/>
            <person name="Piednoel M."/>
            <person name="Gundlach H."/>
            <person name="Van Bel M."/>
            <person name="Meyberg R."/>
            <person name="Vives C."/>
            <person name="Morata J."/>
            <person name="Symeonidi A."/>
            <person name="Hiss M."/>
            <person name="Muchero W."/>
            <person name="Kamisugi Y."/>
            <person name="Saleh O."/>
            <person name="Blanc G."/>
            <person name="Decker E.L."/>
            <person name="van Gessel N."/>
            <person name="Grimwood J."/>
            <person name="Hayes R.D."/>
            <person name="Graham S.W."/>
            <person name="Gunter L.E."/>
            <person name="McDaniel S.F."/>
            <person name="Hoernstein S.N.W."/>
            <person name="Larsson A."/>
            <person name="Li F.W."/>
            <person name="Perroud P.F."/>
            <person name="Phillips J."/>
            <person name="Ranjan P."/>
            <person name="Rokshar D.S."/>
            <person name="Rothfels C.J."/>
            <person name="Schneider L."/>
            <person name="Shu S."/>
            <person name="Stevenson D.W."/>
            <person name="Thummler F."/>
            <person name="Tillich M."/>
            <person name="Villarreal Aguilar J.C."/>
            <person name="Widiez T."/>
            <person name="Wong G.K."/>
            <person name="Wymore A."/>
            <person name="Zhang Y."/>
            <person name="Zimmer A.D."/>
            <person name="Quatrano R.S."/>
            <person name="Mayer K.F.X."/>
            <person name="Goodstein D."/>
            <person name="Casacuberta J.M."/>
            <person name="Vandepoele K."/>
            <person name="Reski R."/>
            <person name="Cuming A.C."/>
            <person name="Tuskan G.A."/>
            <person name="Maumus F."/>
            <person name="Salse J."/>
            <person name="Schmutz J."/>
            <person name="Rensing S.A."/>
        </authorList>
    </citation>
    <scope>NUCLEOTIDE SEQUENCE [LARGE SCALE GENOMIC DNA]</scope>
    <source>
        <strain evidence="6 7">cv. Gransden 2004</strain>
    </source>
</reference>
<evidence type="ECO:0000256" key="2">
    <source>
        <dbReference type="ARBA" id="ARBA00022840"/>
    </source>
</evidence>
<dbReference type="InterPro" id="IPR013078">
    <property type="entry name" value="His_Pase_superF_clade-1"/>
</dbReference>
<reference evidence="6" key="3">
    <citation type="submission" date="2020-12" db="UniProtKB">
        <authorList>
            <consortium name="EnsemblPlants"/>
        </authorList>
    </citation>
    <scope>IDENTIFICATION</scope>
</reference>
<dbReference type="EnsemblPlants" id="Pp3c21_10950V3.3">
    <property type="protein sequence ID" value="Pp3c21_10950V3.3"/>
    <property type="gene ID" value="Pp3c21_10950"/>
</dbReference>
<dbReference type="InterPro" id="IPR013783">
    <property type="entry name" value="Ig-like_fold"/>
</dbReference>
<keyword evidence="7" id="KW-1185">Reference proteome</keyword>
<dbReference type="SMART" id="SM00855">
    <property type="entry name" value="PGAM"/>
    <property type="match status" value="1"/>
</dbReference>
<reference evidence="5 7" key="1">
    <citation type="journal article" date="2008" name="Science">
        <title>The Physcomitrella genome reveals evolutionary insights into the conquest of land by plants.</title>
        <authorList>
            <person name="Rensing S."/>
            <person name="Lang D."/>
            <person name="Zimmer A."/>
            <person name="Terry A."/>
            <person name="Salamov A."/>
            <person name="Shapiro H."/>
            <person name="Nishiyama T."/>
            <person name="Perroud P.-F."/>
            <person name="Lindquist E."/>
            <person name="Kamisugi Y."/>
            <person name="Tanahashi T."/>
            <person name="Sakakibara K."/>
            <person name="Fujita T."/>
            <person name="Oishi K."/>
            <person name="Shin-I T."/>
            <person name="Kuroki Y."/>
            <person name="Toyoda A."/>
            <person name="Suzuki Y."/>
            <person name="Hashimoto A."/>
            <person name="Yamaguchi K."/>
            <person name="Sugano A."/>
            <person name="Kohara Y."/>
            <person name="Fujiyama A."/>
            <person name="Anterola A."/>
            <person name="Aoki S."/>
            <person name="Ashton N."/>
            <person name="Barbazuk W.B."/>
            <person name="Barker E."/>
            <person name="Bennetzen J."/>
            <person name="Bezanilla M."/>
            <person name="Blankenship R."/>
            <person name="Cho S.H."/>
            <person name="Dutcher S."/>
            <person name="Estelle M."/>
            <person name="Fawcett J.A."/>
            <person name="Gundlach H."/>
            <person name="Hanada K."/>
            <person name="Heyl A."/>
            <person name="Hicks K.A."/>
            <person name="Hugh J."/>
            <person name="Lohr M."/>
            <person name="Mayer K."/>
            <person name="Melkozernov A."/>
            <person name="Murata T."/>
            <person name="Nelson D."/>
            <person name="Pils B."/>
            <person name="Prigge M."/>
            <person name="Reiss B."/>
            <person name="Renner T."/>
            <person name="Rombauts S."/>
            <person name="Rushton P."/>
            <person name="Sanderfoot A."/>
            <person name="Schween G."/>
            <person name="Shiu S.-H."/>
            <person name="Stueber K."/>
            <person name="Theodoulou F.L."/>
            <person name="Tu H."/>
            <person name="Van de Peer Y."/>
            <person name="Verrier P.J."/>
            <person name="Waters E."/>
            <person name="Wood A."/>
            <person name="Yang L."/>
            <person name="Cove D."/>
            <person name="Cuming A."/>
            <person name="Hasebe M."/>
            <person name="Lucas S."/>
            <person name="Mishler D.B."/>
            <person name="Reski R."/>
            <person name="Grigoriev I."/>
            <person name="Quatrano R.S."/>
            <person name="Boore J.L."/>
        </authorList>
    </citation>
    <scope>NUCLEOTIDE SEQUENCE [LARGE SCALE GENOMIC DNA]</scope>
    <source>
        <strain evidence="6 7">cv. Gransden 2004</strain>
    </source>
</reference>
<dbReference type="InterPro" id="IPR003094">
    <property type="entry name" value="6Pfruct_kin"/>
</dbReference>
<dbReference type="RefSeq" id="XP_024359913.1">
    <property type="nucleotide sequence ID" value="XM_024504145.2"/>
</dbReference>
<dbReference type="SUPFAM" id="SSF49452">
    <property type="entry name" value="Starch-binding domain-like"/>
    <property type="match status" value="1"/>
</dbReference>
<sequence length="766" mass="84610">MGNGGSSQPVTASSDEVVHLGHQLFVVLKMNKPDNQPWPLDFVPHVVGSLPIIGGWDEAKAIALERESTSAWELSFVVPGDHGLLDFKFLLKSTGDGNVCILEEGANRMLQAGTMEGKAGPTAQFKFPTKNGIQLLQLAVSIQADSVSPFALASSWRSLRKNLQSHGSMVLGIPDVAVEGEYPVASSEIEKKAQALELDLEQYEVPTPDAISDSASQDAFPSTPDSTTLQRSFSLPAPFYGESSLFRIRGGDKSVSTRRNSAEIARKAVLKDRFVPIKDLVPLETESEAADKQSTQNLSNGAELDKTEIVVGPLSRVVSISSETDGDAHLESVIGAMPEAAGAVAAGAVADHMLGSKERGQLAIILVGLPARGKTFTAAKLTRYLRWLGHDTKHFNVGKYRRLKHGRNQTAEFFRGDNQQGIEARNEVAVLAMEDMLAWMDEGGQVGVFDATNSTKARRNLLLSLAEGKCKVIFLEIICNDRAVIEANIELKSTGSPDYADMPDYETALEDFRTRLDHYEKMYEPVTEGSYIKLIDMVRGQGGHVQVSNISGYLPGRIVFFLVNTHITPRPIFLTRHGESEDNVRGRIGGDPVLSEAGEKYALKLADFVHKRLKNESAASIWTSTLQRTGITARHIEEFPKVQWRVLDEINAGVCDGMTYEEIKQHMPEEYSARKADKLRYRYPRGESYLDVIQRVEPVIVELERQRSPVVVIAHQAILRSLYAYFMDKPLKEVPHIQVPLHTIIEIQMGVAGMQEKRYKLMETST</sequence>
<dbReference type="PROSITE" id="PS51166">
    <property type="entry name" value="CBM20"/>
    <property type="match status" value="1"/>
</dbReference>
<gene>
    <name evidence="6" type="primary">LOC112274527</name>
    <name evidence="5" type="ORF">PHYPA_026021</name>
</gene>
<dbReference type="Gramene" id="Pp3c21_10950V3.1">
    <property type="protein sequence ID" value="Pp3c21_10950V3.1"/>
    <property type="gene ID" value="Pp3c21_10950"/>
</dbReference>
<dbReference type="Pfam" id="PF00686">
    <property type="entry name" value="CBM_20"/>
    <property type="match status" value="1"/>
</dbReference>
<keyword evidence="1" id="KW-0547">Nucleotide-binding</keyword>
<dbReference type="FunFam" id="2.60.40.10:FF:000740">
    <property type="entry name" value="6-phosphofructo-2-kinase/fructose-2,6-bisphosphatase"/>
    <property type="match status" value="1"/>
</dbReference>
<dbReference type="EnsemblPlants" id="Pp3c21_10950V3.1">
    <property type="protein sequence ID" value="Pp3c21_10950V3.1"/>
    <property type="gene ID" value="Pp3c21_10950"/>
</dbReference>